<feature type="transmembrane region" description="Helical" evidence="1">
    <location>
        <begin position="47"/>
        <end position="67"/>
    </location>
</feature>
<dbReference type="RefSeq" id="XP_033382945.1">
    <property type="nucleotide sequence ID" value="XM_033522015.1"/>
</dbReference>
<proteinExistence type="predicted"/>
<name>A0A6A5XNX2_9PLEO</name>
<dbReference type="AlphaFoldDB" id="A0A6A5XNX2"/>
<evidence type="ECO:0000256" key="1">
    <source>
        <dbReference type="SAM" id="Phobius"/>
    </source>
</evidence>
<protein>
    <submittedName>
        <fullName evidence="2">Uncharacterized protein</fullName>
    </submittedName>
</protein>
<gene>
    <name evidence="2" type="ORF">BU24DRAFT_217525</name>
</gene>
<keyword evidence="1" id="KW-1133">Transmembrane helix</keyword>
<keyword evidence="3" id="KW-1185">Reference proteome</keyword>
<organism evidence="2 3">
    <name type="scientific">Aaosphaeria arxii CBS 175.79</name>
    <dbReference type="NCBI Taxonomy" id="1450172"/>
    <lineage>
        <taxon>Eukaryota</taxon>
        <taxon>Fungi</taxon>
        <taxon>Dikarya</taxon>
        <taxon>Ascomycota</taxon>
        <taxon>Pezizomycotina</taxon>
        <taxon>Dothideomycetes</taxon>
        <taxon>Pleosporomycetidae</taxon>
        <taxon>Pleosporales</taxon>
        <taxon>Pleosporales incertae sedis</taxon>
        <taxon>Aaosphaeria</taxon>
    </lineage>
</organism>
<keyword evidence="1" id="KW-0812">Transmembrane</keyword>
<accession>A0A6A5XNX2</accession>
<evidence type="ECO:0000313" key="3">
    <source>
        <dbReference type="Proteomes" id="UP000799778"/>
    </source>
</evidence>
<dbReference type="GeneID" id="54279412"/>
<keyword evidence="1" id="KW-0472">Membrane</keyword>
<reference evidence="2" key="1">
    <citation type="journal article" date="2020" name="Stud. Mycol.">
        <title>101 Dothideomycetes genomes: a test case for predicting lifestyles and emergence of pathogens.</title>
        <authorList>
            <person name="Haridas S."/>
            <person name="Albert R."/>
            <person name="Binder M."/>
            <person name="Bloem J."/>
            <person name="Labutti K."/>
            <person name="Salamov A."/>
            <person name="Andreopoulos B."/>
            <person name="Baker S."/>
            <person name="Barry K."/>
            <person name="Bills G."/>
            <person name="Bluhm B."/>
            <person name="Cannon C."/>
            <person name="Castanera R."/>
            <person name="Culley D."/>
            <person name="Daum C."/>
            <person name="Ezra D."/>
            <person name="Gonzalez J."/>
            <person name="Henrissat B."/>
            <person name="Kuo A."/>
            <person name="Liang C."/>
            <person name="Lipzen A."/>
            <person name="Lutzoni F."/>
            <person name="Magnuson J."/>
            <person name="Mondo S."/>
            <person name="Nolan M."/>
            <person name="Ohm R."/>
            <person name="Pangilinan J."/>
            <person name="Park H.-J."/>
            <person name="Ramirez L."/>
            <person name="Alfaro M."/>
            <person name="Sun H."/>
            <person name="Tritt A."/>
            <person name="Yoshinaga Y."/>
            <person name="Zwiers L.-H."/>
            <person name="Turgeon B."/>
            <person name="Goodwin S."/>
            <person name="Spatafora J."/>
            <person name="Crous P."/>
            <person name="Grigoriev I."/>
        </authorList>
    </citation>
    <scope>NUCLEOTIDE SEQUENCE</scope>
    <source>
        <strain evidence="2">CBS 175.79</strain>
    </source>
</reference>
<dbReference type="Proteomes" id="UP000799778">
    <property type="component" value="Unassembled WGS sequence"/>
</dbReference>
<dbReference type="EMBL" id="ML978070">
    <property type="protein sequence ID" value="KAF2014606.1"/>
    <property type="molecule type" value="Genomic_DNA"/>
</dbReference>
<sequence>MHAASDYLFSALRNYRMVCKCSRLKHRPMQPNVRLWHAKNASPSTTILVFSLSSCLFLCATLVEMYMQETQKKIKEKNANSDKMQ</sequence>
<evidence type="ECO:0000313" key="2">
    <source>
        <dbReference type="EMBL" id="KAF2014606.1"/>
    </source>
</evidence>